<dbReference type="Pfam" id="PF11848">
    <property type="entry name" value="DUF3368"/>
    <property type="match status" value="1"/>
</dbReference>
<sequence>MLIIDTDAASVLAKGELVDETLKLFKNHKVVITPKIEEELEKPLEHGYKYPNKIFDKLDTETPAKEERKQYRERFNEQSVDKGELEAITVAESRNAIFFTMDQAAAKYAEKQEVQTIAFNNLAKLLNQKEIISKDELKDSIKTIERKDNRKINTDNILKEN</sequence>
<name>A0A5Q0UH96_9ARCH</name>
<evidence type="ECO:0000313" key="2">
    <source>
        <dbReference type="Proteomes" id="UP000377803"/>
    </source>
</evidence>
<dbReference type="Gene3D" id="3.40.50.1010">
    <property type="entry name" value="5'-nuclease"/>
    <property type="match status" value="1"/>
</dbReference>
<dbReference type="RefSeq" id="WP_153550064.1">
    <property type="nucleotide sequence ID" value="NZ_CP040089.1"/>
</dbReference>
<keyword evidence="2" id="KW-1185">Reference proteome</keyword>
<protein>
    <recommendedName>
        <fullName evidence="3">PIN domain-containing protein</fullName>
    </recommendedName>
</protein>
<dbReference type="GeneID" id="42364808"/>
<dbReference type="EMBL" id="CP040089">
    <property type="protein sequence ID" value="QGA80325.1"/>
    <property type="molecule type" value="Genomic_DNA"/>
</dbReference>
<dbReference type="AlphaFoldDB" id="A0A5Q0UH96"/>
<reference evidence="2" key="1">
    <citation type="submission" date="2019-05" db="EMBL/GenBank/DDBJ databases">
        <title>Candidatus Nanohalobium constans, a novel model system to study the DPANN nano-sized archaea: genomic and physiological characterization of a nanoarchaeon co-cultured with its chitinotrophic host.</title>
        <authorList>
            <person name="La Cono V."/>
            <person name="Arcadi E."/>
            <person name="Crisafi F."/>
            <person name="Denaro R."/>
            <person name="La Spada G."/>
            <person name="Messina E."/>
            <person name="Smedile F."/>
            <person name="Toshchakov S.V."/>
            <person name="Shevchenko M.A."/>
            <person name="Golyshin P.N."/>
            <person name="Golyshina O.V."/>
            <person name="Ferrer M."/>
            <person name="Rohde M."/>
            <person name="Mushegian A."/>
            <person name="Sorokin D.Y."/>
            <person name="Giuliano L."/>
            <person name="Yakimov M.M."/>
        </authorList>
    </citation>
    <scope>NUCLEOTIDE SEQUENCE [LARGE SCALE GENOMIC DNA]</scope>
    <source>
        <strain evidence="2">LC1Nh</strain>
    </source>
</reference>
<evidence type="ECO:0008006" key="3">
    <source>
        <dbReference type="Google" id="ProtNLM"/>
    </source>
</evidence>
<dbReference type="KEGG" id="ncon:LC1Nh_0424"/>
<evidence type="ECO:0000313" key="1">
    <source>
        <dbReference type="EMBL" id="QGA80325.1"/>
    </source>
</evidence>
<proteinExistence type="predicted"/>
<dbReference type="SUPFAM" id="SSF88723">
    <property type="entry name" value="PIN domain-like"/>
    <property type="match status" value="1"/>
</dbReference>
<gene>
    <name evidence="1" type="ORF">LC1Nh_0424</name>
</gene>
<dbReference type="Proteomes" id="UP000377803">
    <property type="component" value="Chromosome"/>
</dbReference>
<dbReference type="InterPro" id="IPR021799">
    <property type="entry name" value="PIN-like_prokaryotic"/>
</dbReference>
<dbReference type="InterPro" id="IPR029060">
    <property type="entry name" value="PIN-like_dom_sf"/>
</dbReference>
<accession>A0A5Q0UH96</accession>
<organism evidence="1 2">
    <name type="scientific">Candidatus Nanohalobium constans</name>
    <dbReference type="NCBI Taxonomy" id="2565781"/>
    <lineage>
        <taxon>Archaea</taxon>
        <taxon>Candidatus Nanohalarchaeota</taxon>
        <taxon>Candidatus Nanohalobia</taxon>
        <taxon>Candidatus Nanohalobiales</taxon>
        <taxon>Candidatus Nanohalobiaceae</taxon>
        <taxon>Candidatus Nanohalobium</taxon>
    </lineage>
</organism>